<dbReference type="Gene3D" id="3.40.50.150">
    <property type="entry name" value="Vaccinia Virus protein VP39"/>
    <property type="match status" value="1"/>
</dbReference>
<protein>
    <recommendedName>
        <fullName evidence="4">Methyltransferase</fullName>
    </recommendedName>
</protein>
<proteinExistence type="predicted"/>
<evidence type="ECO:0000313" key="2">
    <source>
        <dbReference type="EMBL" id="OIO31232.1"/>
    </source>
</evidence>
<dbReference type="EMBL" id="MNVN01000003">
    <property type="protein sequence ID" value="OIO31232.1"/>
    <property type="molecule type" value="Genomic_DNA"/>
</dbReference>
<keyword evidence="1" id="KW-0472">Membrane</keyword>
<evidence type="ECO:0000313" key="3">
    <source>
        <dbReference type="Proteomes" id="UP000181992"/>
    </source>
</evidence>
<evidence type="ECO:0008006" key="4">
    <source>
        <dbReference type="Google" id="ProtNLM"/>
    </source>
</evidence>
<sequence>MKQKIIQSIRIIMGFNIVSVFTLITSGYHSFLKACYRAFVAAHMVDITELSAIPQISLDQILGKVRPTIHMTIMSSENGRVPSDQAIAIIAILAKEQPKEVLEIGTFFGHTTRLIAENLPNGIIHTLDLPQEFNSKGDLKSIPKDDSHLIERRIVGREFIGSIYEKQIRQHFADTATWDFSEEGEPTFFFIDGSHTYEYCKNDSEKCFTLCKGRGVFLWHDCDFGHPGVVKFINEWRTMGRDIVRIEGTPIAYWKSF</sequence>
<dbReference type="AlphaFoldDB" id="A0A1J4V5E6"/>
<keyword evidence="1" id="KW-0812">Transmembrane</keyword>
<feature type="transmembrane region" description="Helical" evidence="1">
    <location>
        <begin position="12"/>
        <end position="31"/>
    </location>
</feature>
<dbReference type="STRING" id="1805281.AUJ77_00275"/>
<reference evidence="2 3" key="1">
    <citation type="journal article" date="2016" name="Environ. Microbiol.">
        <title>Genomic resolution of a cold subsurface aquifer community provides metabolic insights for novel microbes adapted to high CO concentrations.</title>
        <authorList>
            <person name="Probst A.J."/>
            <person name="Castelle C.J."/>
            <person name="Singh A."/>
            <person name="Brown C.T."/>
            <person name="Anantharaman K."/>
            <person name="Sharon I."/>
            <person name="Hug L.A."/>
            <person name="Burstein D."/>
            <person name="Emerson J.B."/>
            <person name="Thomas B.C."/>
            <person name="Banfield J.F."/>
        </authorList>
    </citation>
    <scope>NUCLEOTIDE SEQUENCE [LARGE SCALE GENOMIC DNA]</scope>
    <source>
        <strain evidence="2">CG1_02_43_90</strain>
    </source>
</reference>
<dbReference type="Proteomes" id="UP000181992">
    <property type="component" value="Unassembled WGS sequence"/>
</dbReference>
<dbReference type="Pfam" id="PF13578">
    <property type="entry name" value="Methyltransf_24"/>
    <property type="match status" value="1"/>
</dbReference>
<comment type="caution">
    <text evidence="2">The sequence shown here is derived from an EMBL/GenBank/DDBJ whole genome shotgun (WGS) entry which is preliminary data.</text>
</comment>
<organism evidence="2 3">
    <name type="scientific">Candidatus Nomurabacteria bacterium CG1_02_43_90</name>
    <dbReference type="NCBI Taxonomy" id="1805281"/>
    <lineage>
        <taxon>Bacteria</taxon>
        <taxon>Candidatus Nomuraibacteriota</taxon>
    </lineage>
</organism>
<name>A0A1J4V5E6_9BACT</name>
<dbReference type="InterPro" id="IPR029063">
    <property type="entry name" value="SAM-dependent_MTases_sf"/>
</dbReference>
<dbReference type="SUPFAM" id="SSF53335">
    <property type="entry name" value="S-adenosyl-L-methionine-dependent methyltransferases"/>
    <property type="match status" value="1"/>
</dbReference>
<accession>A0A1J4V5E6</accession>
<evidence type="ECO:0000256" key="1">
    <source>
        <dbReference type="SAM" id="Phobius"/>
    </source>
</evidence>
<gene>
    <name evidence="2" type="ORF">AUJ77_00275</name>
</gene>
<keyword evidence="1" id="KW-1133">Transmembrane helix</keyword>